<dbReference type="AlphaFoldDB" id="A0A8T0Q6I3"/>
<dbReference type="PANTHER" id="PTHR47541">
    <property type="entry name" value="TETRATRICOPEPTIDE REPEAT (TPR)-LIKE SUPERFAMILY PROTEIN"/>
    <property type="match status" value="1"/>
</dbReference>
<comment type="caution">
    <text evidence="2">The sequence shown here is derived from an EMBL/GenBank/DDBJ whole genome shotgun (WGS) entry which is preliminary data.</text>
</comment>
<dbReference type="InterPro" id="IPR011990">
    <property type="entry name" value="TPR-like_helical_dom_sf"/>
</dbReference>
<dbReference type="Proteomes" id="UP000823388">
    <property type="component" value="Chromosome 7N"/>
</dbReference>
<dbReference type="SUPFAM" id="SSF48452">
    <property type="entry name" value="TPR-like"/>
    <property type="match status" value="1"/>
</dbReference>
<accession>A0A8T0Q6I3</accession>
<reference evidence="2" key="1">
    <citation type="submission" date="2020-05" db="EMBL/GenBank/DDBJ databases">
        <title>WGS assembly of Panicum virgatum.</title>
        <authorList>
            <person name="Lovell J.T."/>
            <person name="Jenkins J."/>
            <person name="Shu S."/>
            <person name="Juenger T.E."/>
            <person name="Schmutz J."/>
        </authorList>
    </citation>
    <scope>NUCLEOTIDE SEQUENCE</scope>
    <source>
        <strain evidence="2">AP13</strain>
    </source>
</reference>
<sequence>MAGAGATEVERAHDLYRGGRHREALELYSAALAAARGPVQRIALHSNRAACYLKLHDFHKAAEECTSVLELDREHAGALMLRAQTLVTLKDYQSALFDVNRLIEINPSSEVYRNLQARLKTQLSLAPIPECEEESMYLEEEKEELPPKGHQKIETSITKPDQPETELVLENKPPNGHVLERKSTTEPQKVNAAPILLSKPQGWEAIPKPKGHSGLDYSKWDSVEDDSSEDEDDDEEEELPHYKFKVRTVGVRSVK</sequence>
<dbReference type="EMBL" id="CM029050">
    <property type="protein sequence ID" value="KAG2568768.1"/>
    <property type="molecule type" value="Genomic_DNA"/>
</dbReference>
<name>A0A8T0Q6I3_PANVG</name>
<protein>
    <submittedName>
        <fullName evidence="2">Uncharacterized protein</fullName>
    </submittedName>
</protein>
<keyword evidence="3" id="KW-1185">Reference proteome</keyword>
<proteinExistence type="predicted"/>
<organism evidence="2 3">
    <name type="scientific">Panicum virgatum</name>
    <name type="common">Blackwell switchgrass</name>
    <dbReference type="NCBI Taxonomy" id="38727"/>
    <lineage>
        <taxon>Eukaryota</taxon>
        <taxon>Viridiplantae</taxon>
        <taxon>Streptophyta</taxon>
        <taxon>Embryophyta</taxon>
        <taxon>Tracheophyta</taxon>
        <taxon>Spermatophyta</taxon>
        <taxon>Magnoliopsida</taxon>
        <taxon>Liliopsida</taxon>
        <taxon>Poales</taxon>
        <taxon>Poaceae</taxon>
        <taxon>PACMAD clade</taxon>
        <taxon>Panicoideae</taxon>
        <taxon>Panicodae</taxon>
        <taxon>Paniceae</taxon>
        <taxon>Panicinae</taxon>
        <taxon>Panicum</taxon>
        <taxon>Panicum sect. Hiantes</taxon>
    </lineage>
</organism>
<evidence type="ECO:0000313" key="2">
    <source>
        <dbReference type="EMBL" id="KAG2568768.1"/>
    </source>
</evidence>
<feature type="region of interest" description="Disordered" evidence="1">
    <location>
        <begin position="143"/>
        <end position="241"/>
    </location>
</feature>
<dbReference type="SMART" id="SM00028">
    <property type="entry name" value="TPR"/>
    <property type="match status" value="3"/>
</dbReference>
<dbReference type="PANTHER" id="PTHR47541:SF1">
    <property type="entry name" value="TETRATRICOPEPTIDE REPEAT (TPR)-LIKE SUPERFAMILY PROTEIN"/>
    <property type="match status" value="1"/>
</dbReference>
<feature type="compositionally biased region" description="Basic and acidic residues" evidence="1">
    <location>
        <begin position="144"/>
        <end position="153"/>
    </location>
</feature>
<dbReference type="InterPro" id="IPR019734">
    <property type="entry name" value="TPR_rpt"/>
</dbReference>
<gene>
    <name evidence="2" type="ORF">PVAP13_7NG401000</name>
</gene>
<dbReference type="Gene3D" id="1.25.40.10">
    <property type="entry name" value="Tetratricopeptide repeat domain"/>
    <property type="match status" value="1"/>
</dbReference>
<evidence type="ECO:0000313" key="3">
    <source>
        <dbReference type="Proteomes" id="UP000823388"/>
    </source>
</evidence>
<dbReference type="Pfam" id="PF14559">
    <property type="entry name" value="TPR_19"/>
    <property type="match status" value="1"/>
</dbReference>
<dbReference type="OrthoDB" id="2942533at2759"/>
<evidence type="ECO:0000256" key="1">
    <source>
        <dbReference type="SAM" id="MobiDB-lite"/>
    </source>
</evidence>
<feature type="compositionally biased region" description="Acidic residues" evidence="1">
    <location>
        <begin position="223"/>
        <end position="238"/>
    </location>
</feature>